<evidence type="ECO:0000256" key="2">
    <source>
        <dbReference type="SAM" id="SignalP"/>
    </source>
</evidence>
<dbReference type="AlphaFoldDB" id="A0A5A8EGI6"/>
<proteinExistence type="predicted"/>
<sequence>MARRRGAGRLASALVLAATSALVAGSGLESLTQASDASQAAGQAGAQSSAQAQAQLLAQYQAQLQAQGQAQAQAQAQAQGQAGAGQGQVNSGSLPLNTNQYTAAGYVASVAPLMSRAWHSPSGFQTAHLANGMTMNVPIDLPSTAVYSPTGAPGGAVGGVMGSMPGLPAGVSGHAMSALDPELAYVQQQQLAEKARVAQEIQALQYEAAMRARDVAMSNMGVHVAEQRLSHAQQLAHAVHARLAAAQRQLAALDVAQRRAADQSQLNQLQAALAEASASEAALTGARAGHQSLVHALQASIKSASSRVDAATGAIETILAGQGDKPNEIHGSNGVTSDISSTLHKQFDMSRSRAMEIAKFQRTLSNAVPSAADLVTQAHDSITEAGEHARAEAASEALSDTSDKEGGPAASAGTHGSGADAEEEEEEDNEDEPALLQTQSATARNLREAASRVAGRKLRGDASA</sequence>
<evidence type="ECO:0000313" key="3">
    <source>
        <dbReference type="EMBL" id="KAA0176632.1"/>
    </source>
</evidence>
<feature type="region of interest" description="Disordered" evidence="1">
    <location>
        <begin position="386"/>
        <end position="464"/>
    </location>
</feature>
<reference evidence="3 4" key="1">
    <citation type="submission" date="2019-07" db="EMBL/GenBank/DDBJ databases">
        <title>Genomes of Cafeteria roenbergensis.</title>
        <authorList>
            <person name="Fischer M.G."/>
            <person name="Hackl T."/>
            <person name="Roman M."/>
        </authorList>
    </citation>
    <scope>NUCLEOTIDE SEQUENCE [LARGE SCALE GENOMIC DNA]</scope>
    <source>
        <strain evidence="3 4">E4-10P</strain>
    </source>
</reference>
<feature type="compositionally biased region" description="Acidic residues" evidence="1">
    <location>
        <begin position="420"/>
        <end position="433"/>
    </location>
</feature>
<name>A0A5A8EGI6_CAFRO</name>
<evidence type="ECO:0000256" key="1">
    <source>
        <dbReference type="SAM" id="MobiDB-lite"/>
    </source>
</evidence>
<organism evidence="3 4">
    <name type="scientific">Cafeteria roenbergensis</name>
    <name type="common">Marine flagellate</name>
    <dbReference type="NCBI Taxonomy" id="33653"/>
    <lineage>
        <taxon>Eukaryota</taxon>
        <taxon>Sar</taxon>
        <taxon>Stramenopiles</taxon>
        <taxon>Bigyra</taxon>
        <taxon>Opalozoa</taxon>
        <taxon>Bicosoecida</taxon>
        <taxon>Cafeteriaceae</taxon>
        <taxon>Cafeteria</taxon>
    </lineage>
</organism>
<feature type="signal peptide" evidence="2">
    <location>
        <begin position="1"/>
        <end position="25"/>
    </location>
</feature>
<comment type="caution">
    <text evidence="3">The sequence shown here is derived from an EMBL/GenBank/DDBJ whole genome shotgun (WGS) entry which is preliminary data.</text>
</comment>
<feature type="chain" id="PRO_5023080543" evidence="2">
    <location>
        <begin position="26"/>
        <end position="464"/>
    </location>
</feature>
<keyword evidence="2" id="KW-0732">Signal</keyword>
<dbReference type="Proteomes" id="UP000322899">
    <property type="component" value="Unassembled WGS sequence"/>
</dbReference>
<protein>
    <submittedName>
        <fullName evidence="3">Uncharacterized protein</fullName>
    </submittedName>
</protein>
<accession>A0A5A8EGI6</accession>
<evidence type="ECO:0000313" key="4">
    <source>
        <dbReference type="Proteomes" id="UP000322899"/>
    </source>
</evidence>
<gene>
    <name evidence="3" type="ORF">FNF27_01913</name>
</gene>
<dbReference type="EMBL" id="VLTO01000007">
    <property type="protein sequence ID" value="KAA0176632.1"/>
    <property type="molecule type" value="Genomic_DNA"/>
</dbReference>